<reference evidence="1" key="1">
    <citation type="submission" date="2023-07" db="EMBL/GenBank/DDBJ databases">
        <title>Black Yeasts Isolated from many extreme environments.</title>
        <authorList>
            <person name="Coleine C."/>
            <person name="Stajich J.E."/>
            <person name="Selbmann L."/>
        </authorList>
    </citation>
    <scope>NUCLEOTIDE SEQUENCE</scope>
    <source>
        <strain evidence="1">CCFEE 5714</strain>
    </source>
</reference>
<organism evidence="1 2">
    <name type="scientific">Vermiconidia calcicola</name>
    <dbReference type="NCBI Taxonomy" id="1690605"/>
    <lineage>
        <taxon>Eukaryota</taxon>
        <taxon>Fungi</taxon>
        <taxon>Dikarya</taxon>
        <taxon>Ascomycota</taxon>
        <taxon>Pezizomycotina</taxon>
        <taxon>Dothideomycetes</taxon>
        <taxon>Dothideomycetidae</taxon>
        <taxon>Mycosphaerellales</taxon>
        <taxon>Extremaceae</taxon>
        <taxon>Vermiconidia</taxon>
    </lineage>
</organism>
<gene>
    <name evidence="1" type="ORF">LTR37_005344</name>
</gene>
<evidence type="ECO:0000313" key="1">
    <source>
        <dbReference type="EMBL" id="KAK3718229.1"/>
    </source>
</evidence>
<keyword evidence="2" id="KW-1185">Reference proteome</keyword>
<dbReference type="Proteomes" id="UP001281147">
    <property type="component" value="Unassembled WGS sequence"/>
</dbReference>
<accession>A0ACC3NLH0</accession>
<dbReference type="EMBL" id="JAUTXU010000033">
    <property type="protein sequence ID" value="KAK3718229.1"/>
    <property type="molecule type" value="Genomic_DNA"/>
</dbReference>
<protein>
    <submittedName>
        <fullName evidence="1">Uncharacterized protein</fullName>
    </submittedName>
</protein>
<proteinExistence type="predicted"/>
<sequence length="262" mass="29679">MTNQATVDQLHASLLRKTLPHAHGPDPKDAEKPGIKAIMANAAMADVFDHEGTLTMVKRLCTSPPQLFDYLFLSQHPYDSICFAAEDWKTRAAPRDYGTYYTRYEFSLLIWGYILKRGTAIRLVQAEGYRITWGYTCKTDDALTEILKVFLEPLHAGALVTKQELLKDTHEIDGHGRTVMITKKQLLRAHKVFTELPIKFTVQTKIGQNWQREELVVIKFTAAEPQGMWDTEWEFMSKGLAGCLHPDSAYAFKERATGGVGE</sequence>
<comment type="caution">
    <text evidence="1">The sequence shown here is derived from an EMBL/GenBank/DDBJ whole genome shotgun (WGS) entry which is preliminary data.</text>
</comment>
<evidence type="ECO:0000313" key="2">
    <source>
        <dbReference type="Proteomes" id="UP001281147"/>
    </source>
</evidence>
<name>A0ACC3NLH0_9PEZI</name>